<reference evidence="2" key="1">
    <citation type="submission" date="2024-05" db="EMBL/GenBank/DDBJ databases">
        <title>Whole genome PacBio Sequel sequence of Salmonella enterica subsp. enterica.</title>
        <authorList>
            <person name="Hoffmann M."/>
            <person name="Balkey M."/>
            <person name="Luo Y."/>
        </authorList>
    </citation>
    <scope>NUCLEOTIDE SEQUENCE</scope>
    <source>
        <strain evidence="2">CFSAN004343</strain>
    </source>
</reference>
<dbReference type="PROSITE" id="PS51750">
    <property type="entry name" value="BRO_N"/>
    <property type="match status" value="1"/>
</dbReference>
<dbReference type="SMART" id="SM01040">
    <property type="entry name" value="Bro-N"/>
    <property type="match status" value="1"/>
</dbReference>
<organism evidence="2">
    <name type="scientific">Salmonella enterica subsp. enterica serovar Give var. 15 str. CFSAN004343</name>
    <dbReference type="NCBI Taxonomy" id="1410932"/>
    <lineage>
        <taxon>Bacteria</taxon>
        <taxon>Pseudomonadati</taxon>
        <taxon>Pseudomonadota</taxon>
        <taxon>Gammaproteobacteria</taxon>
        <taxon>Enterobacterales</taxon>
        <taxon>Enterobacteriaceae</taxon>
        <taxon>Salmonella</taxon>
    </lineage>
</organism>
<feature type="domain" description="Bro-N" evidence="1">
    <location>
        <begin position="41"/>
        <end position="148"/>
    </location>
</feature>
<dbReference type="InterPro" id="IPR003497">
    <property type="entry name" value="BRO_N_domain"/>
</dbReference>
<gene>
    <name evidence="2" type="ORF">JYM95_12600</name>
</gene>
<proteinExistence type="predicted"/>
<dbReference type="EMBL" id="CP074305">
    <property type="protein sequence ID" value="XBL93566.1"/>
    <property type="molecule type" value="Genomic_DNA"/>
</dbReference>
<dbReference type="PANTHER" id="PTHR36180:SF2">
    <property type="entry name" value="BRO FAMILY PROTEIN"/>
    <property type="match status" value="1"/>
</dbReference>
<dbReference type="PANTHER" id="PTHR36180">
    <property type="entry name" value="DNA-BINDING PROTEIN-RELATED-RELATED"/>
    <property type="match status" value="1"/>
</dbReference>
<protein>
    <submittedName>
        <fullName evidence="2">BRO family protein</fullName>
    </submittedName>
</protein>
<evidence type="ECO:0000313" key="2">
    <source>
        <dbReference type="EMBL" id="XBL93566.1"/>
    </source>
</evidence>
<name>A0AAU7EQ97_SALET</name>
<dbReference type="AlphaFoldDB" id="A0AAU7EQ97"/>
<sequence length="289" mass="33255">MLKHENVEAPTALTVRASVSNKSYDGNIDMKSISKLSKNENTVVAAVTFNFHETHDVRIQVIDGEPWFCLKDVCGVLCIANPRDLMAKQLDKEGVDKIYTLTDGGKQQLVYVNEPNLYRVIFRSNKQEAKQFQDWVFNDVLPTIRKSGRYERQPAADPLTPNDMNNLKRLIWLMTDSMRLKQSWSNGVWYALRAATGRPSPQPFTVDDLPVLGEECRRIMKITSAFNSAVYAFEKDVIRRVVRRRGDFEPLIAEMDRALLELKAQEQEGVLMLSQFEEYNLNELIARRH</sequence>
<dbReference type="Pfam" id="PF02498">
    <property type="entry name" value="Bro-N"/>
    <property type="match status" value="1"/>
</dbReference>
<accession>A0AAU7EQ97</accession>
<evidence type="ECO:0000259" key="1">
    <source>
        <dbReference type="PROSITE" id="PS51750"/>
    </source>
</evidence>